<feature type="transmembrane region" description="Helical" evidence="1">
    <location>
        <begin position="110"/>
        <end position="128"/>
    </location>
</feature>
<dbReference type="EMBL" id="CP023154">
    <property type="protein sequence ID" value="QEK78327.1"/>
    <property type="molecule type" value="Genomic_DNA"/>
</dbReference>
<evidence type="ECO:0000256" key="1">
    <source>
        <dbReference type="SAM" id="Phobius"/>
    </source>
</evidence>
<evidence type="ECO:0000313" key="2">
    <source>
        <dbReference type="EMBL" id="QEK78327.1"/>
    </source>
</evidence>
<reference evidence="2 3" key="1">
    <citation type="submission" date="2017-08" db="EMBL/GenBank/DDBJ databases">
        <title>Resequencing and Reannotation of the genome of Pyrococcus furiosus type strain DSM3638.</title>
        <authorList>
            <person name="Reichelt R.M."/>
            <person name="Bunk B."/>
        </authorList>
    </citation>
    <scope>NUCLEOTIDE SEQUENCE [LARGE SCALE GENOMIC DNA]</scope>
    <source>
        <strain evidence="2 3">DSM 3638</strain>
    </source>
</reference>
<evidence type="ECO:0000313" key="3">
    <source>
        <dbReference type="Proteomes" id="UP000324354"/>
    </source>
</evidence>
<dbReference type="GeneID" id="41712427"/>
<dbReference type="AlphaFoldDB" id="A0A5C0XN52"/>
<feature type="transmembrane region" description="Helical" evidence="1">
    <location>
        <begin position="140"/>
        <end position="156"/>
    </location>
</feature>
<accession>A0A5C0XN52</accession>
<dbReference type="RefSeq" id="WP_011011743.1">
    <property type="nucleotide sequence ID" value="NC_003413.1"/>
</dbReference>
<organism evidence="2 3">
    <name type="scientific">Pyrococcus furiosus (strain ATCC 43587 / DSM 3638 / JCM 8422 / Vc1)</name>
    <dbReference type="NCBI Taxonomy" id="186497"/>
    <lineage>
        <taxon>Archaea</taxon>
        <taxon>Methanobacteriati</taxon>
        <taxon>Methanobacteriota</taxon>
        <taxon>Thermococci</taxon>
        <taxon>Thermococcales</taxon>
        <taxon>Thermococcaceae</taxon>
        <taxon>Pyrococcus</taxon>
    </lineage>
</organism>
<proteinExistence type="predicted"/>
<keyword evidence="1" id="KW-0812">Transmembrane</keyword>
<feature type="transmembrane region" description="Helical" evidence="1">
    <location>
        <begin position="7"/>
        <end position="25"/>
    </location>
</feature>
<dbReference type="Proteomes" id="UP000324354">
    <property type="component" value="Chromosome"/>
</dbReference>
<gene>
    <name evidence="2" type="ORF">PFDSM3638_03120</name>
</gene>
<dbReference type="GeneID" id="13302434"/>
<feature type="transmembrane region" description="Helical" evidence="1">
    <location>
        <begin position="81"/>
        <end position="105"/>
    </location>
</feature>
<keyword evidence="1" id="KW-0472">Membrane</keyword>
<keyword evidence="1" id="KW-1133">Transmembrane helix</keyword>
<name>A0A5C0XN52_PYRFU</name>
<sequence>MGAAERIAFAVLSILIVLVAPFVRVSSEYYDETVTTTYSIINTIGVFVVFGDQITSYDIGDLYSELRDAEEAKNLPVSVNLLAYFLLLLIGSFFLIPWGTIVAFFSRAGFGMIIGGLLSFLLILRAFYDTPFSVQPDIGYFLLWIVAILGLIFGKSRKDTTHTKKK</sequence>
<protein>
    <submittedName>
        <fullName evidence="2">Uncharacterized protein</fullName>
    </submittedName>
</protein>